<dbReference type="PANTHER" id="PTHR37844">
    <property type="entry name" value="SER/THR PROTEIN PHOSPHATASE SUPERFAMILY (AFU_ORTHOLOGUE AFUA_1G14840)"/>
    <property type="match status" value="1"/>
</dbReference>
<dbReference type="InterPro" id="IPR004843">
    <property type="entry name" value="Calcineurin-like_PHP"/>
</dbReference>
<dbReference type="EMBL" id="HG937694">
    <property type="protein sequence ID" value="CDP38848.1"/>
    <property type="molecule type" value="Genomic_DNA"/>
</dbReference>
<name>A0A060TD13_BLAAD</name>
<protein>
    <submittedName>
        <fullName evidence="2">ARAD1D44022p</fullName>
    </submittedName>
</protein>
<organism evidence="2">
    <name type="scientific">Blastobotrys adeninivorans</name>
    <name type="common">Yeast</name>
    <name type="synonym">Arxula adeninivorans</name>
    <dbReference type="NCBI Taxonomy" id="409370"/>
    <lineage>
        <taxon>Eukaryota</taxon>
        <taxon>Fungi</taxon>
        <taxon>Dikarya</taxon>
        <taxon>Ascomycota</taxon>
        <taxon>Saccharomycotina</taxon>
        <taxon>Dipodascomycetes</taxon>
        <taxon>Dipodascales</taxon>
        <taxon>Trichomonascaceae</taxon>
        <taxon>Blastobotrys</taxon>
    </lineage>
</organism>
<gene>
    <name evidence="2" type="ORF">GNLVRS02_ARAD1D44022g</name>
</gene>
<dbReference type="InterPro" id="IPR029052">
    <property type="entry name" value="Metallo-depent_PP-like"/>
</dbReference>
<dbReference type="GO" id="GO:0016787">
    <property type="term" value="F:hydrolase activity"/>
    <property type="evidence" value="ECO:0007669"/>
    <property type="project" value="InterPro"/>
</dbReference>
<feature type="domain" description="Calcineurin-like phosphoesterase" evidence="1">
    <location>
        <begin position="23"/>
        <end position="239"/>
    </location>
</feature>
<dbReference type="PhylomeDB" id="A0A060TD13"/>
<reference evidence="2" key="2">
    <citation type="submission" date="2014-06" db="EMBL/GenBank/DDBJ databases">
        <title>The complete genome of Blastobotrys (Arxula) adeninivorans LS3 - a yeast of biotechnological interest.</title>
        <authorList>
            <person name="Kunze G."/>
            <person name="Gaillardin C."/>
            <person name="Czernicka M."/>
            <person name="Durrens P."/>
            <person name="Martin T."/>
            <person name="Boer E."/>
            <person name="Gabaldon T."/>
            <person name="Cruz J."/>
            <person name="Talla E."/>
            <person name="Marck C."/>
            <person name="Goffeau A."/>
            <person name="Barbe V."/>
            <person name="Baret P."/>
            <person name="Baronian K."/>
            <person name="Beier S."/>
            <person name="Bleykasten C."/>
            <person name="Bode R."/>
            <person name="Casaregola S."/>
            <person name="Despons L."/>
            <person name="Fairhead C."/>
            <person name="Giersberg M."/>
            <person name="Gierski P."/>
            <person name="Hahnel U."/>
            <person name="Hartmann A."/>
            <person name="Jankowska D."/>
            <person name="Jubin C."/>
            <person name="Jung P."/>
            <person name="Lafontaine I."/>
            <person name="Leh-Louis V."/>
            <person name="Lemaire M."/>
            <person name="Marcet-Houben M."/>
            <person name="Mascher M."/>
            <person name="Morel G."/>
            <person name="Richard G.-F."/>
            <person name="Riechen J."/>
            <person name="Sacerdot C."/>
            <person name="Sarkar A."/>
            <person name="Savel G."/>
            <person name="Schacherer J."/>
            <person name="Sherman D."/>
            <person name="Straub M.-L."/>
            <person name="Stein N."/>
            <person name="Thierry A."/>
            <person name="Trautwein-Schult A."/>
            <person name="Westhof E."/>
            <person name="Worch S."/>
            <person name="Dujon B."/>
            <person name="Souciet J.-L."/>
            <person name="Wincker P."/>
            <person name="Scholz U."/>
            <person name="Neuveglise N."/>
        </authorList>
    </citation>
    <scope>NUCLEOTIDE SEQUENCE</scope>
    <source>
        <strain evidence="2">LS3</strain>
    </source>
</reference>
<evidence type="ECO:0000313" key="2">
    <source>
        <dbReference type="EMBL" id="CDP38848.1"/>
    </source>
</evidence>
<dbReference type="SUPFAM" id="SSF56300">
    <property type="entry name" value="Metallo-dependent phosphatases"/>
    <property type="match status" value="1"/>
</dbReference>
<accession>A0A060TD13</accession>
<reference evidence="2" key="1">
    <citation type="submission" date="2014-02" db="EMBL/GenBank/DDBJ databases">
        <authorList>
            <person name="Genoscope - CEA"/>
        </authorList>
    </citation>
    <scope>NUCLEOTIDE SEQUENCE</scope>
    <source>
        <strain evidence="2">LS3</strain>
    </source>
</reference>
<dbReference type="Gene3D" id="3.60.21.10">
    <property type="match status" value="1"/>
</dbReference>
<evidence type="ECO:0000259" key="1">
    <source>
        <dbReference type="Pfam" id="PF00149"/>
    </source>
</evidence>
<proteinExistence type="predicted"/>
<dbReference type="Pfam" id="PF00149">
    <property type="entry name" value="Metallophos"/>
    <property type="match status" value="1"/>
</dbReference>
<sequence>MLVSLLFPFPALGFKSDMKFQYLSDLHLEVVPSYEKYEIYPRAPYLILAGDIGQLCDPGLRLFLRTQCQQFERVFYVLGNHELYTLSHEQALEICSDLESDVLMDKRLSILYRKRVEVDNVVILGCTLYSNLDLSRHNDSLTLLSDFTRINNWSVESHLKAHRADSDWLKDQLLLESQRQGSPRKVLVITHFAPTFVNSSDPAKRNEKLDSYFATELLSASAWQGIDLVNAWVYGHTHWRCDFELGPVRVLSNARGVVLAHNDDNPLDNNSGNQMAFSKDRVIDI</sequence>
<dbReference type="PANTHER" id="PTHR37844:SF2">
    <property type="entry name" value="SER_THR PROTEIN PHOSPHATASE SUPERFAMILY (AFU_ORTHOLOGUE AFUA_1G14840)"/>
    <property type="match status" value="1"/>
</dbReference>
<dbReference type="AlphaFoldDB" id="A0A060TD13"/>